<dbReference type="SUPFAM" id="SSF52058">
    <property type="entry name" value="L domain-like"/>
    <property type="match status" value="1"/>
</dbReference>
<dbReference type="GO" id="GO:0004672">
    <property type="term" value="F:protein kinase activity"/>
    <property type="evidence" value="ECO:0007669"/>
    <property type="project" value="InterPro"/>
</dbReference>
<proteinExistence type="predicted"/>
<feature type="region of interest" description="Disordered" evidence="9">
    <location>
        <begin position="318"/>
        <end position="371"/>
    </location>
</feature>
<evidence type="ECO:0000256" key="8">
    <source>
        <dbReference type="ARBA" id="ARBA00023180"/>
    </source>
</evidence>
<dbReference type="FunFam" id="3.80.10.10:FF:000041">
    <property type="entry name" value="LRR receptor-like serine/threonine-protein kinase ERECTA"/>
    <property type="match status" value="1"/>
</dbReference>
<evidence type="ECO:0000256" key="11">
    <source>
        <dbReference type="SAM" id="SignalP"/>
    </source>
</evidence>
<evidence type="ECO:0000256" key="7">
    <source>
        <dbReference type="ARBA" id="ARBA00023136"/>
    </source>
</evidence>
<reference evidence="13" key="1">
    <citation type="submission" date="2017-07" db="EMBL/GenBank/DDBJ databases">
        <title>Taro Niue Genome Assembly and Annotation.</title>
        <authorList>
            <person name="Atibalentja N."/>
            <person name="Keating K."/>
            <person name="Fields C.J."/>
        </authorList>
    </citation>
    <scope>NUCLEOTIDE SEQUENCE</scope>
    <source>
        <strain evidence="13">Niue_2</strain>
        <tissue evidence="13">Leaf</tissue>
    </source>
</reference>
<dbReference type="Pfam" id="PF13855">
    <property type="entry name" value="LRR_8"/>
    <property type="match status" value="1"/>
</dbReference>
<dbReference type="AlphaFoldDB" id="A0A843UD83"/>
<dbReference type="Proteomes" id="UP000652761">
    <property type="component" value="Unassembled WGS sequence"/>
</dbReference>
<keyword evidence="8" id="KW-0325">Glycoprotein</keyword>
<dbReference type="GO" id="GO:0005524">
    <property type="term" value="F:ATP binding"/>
    <property type="evidence" value="ECO:0007669"/>
    <property type="project" value="InterPro"/>
</dbReference>
<dbReference type="InterPro" id="IPR011009">
    <property type="entry name" value="Kinase-like_dom_sf"/>
</dbReference>
<feature type="domain" description="Protein kinase" evidence="12">
    <location>
        <begin position="390"/>
        <end position="666"/>
    </location>
</feature>
<feature type="signal peptide" evidence="11">
    <location>
        <begin position="1"/>
        <end position="40"/>
    </location>
</feature>
<dbReference type="SMR" id="A0A843UD83"/>
<dbReference type="PANTHER" id="PTHR48007:SF38">
    <property type="entry name" value="LEUCINE-RICH REPEAT PROTEIN KINASE FAMILY PROTEIN"/>
    <property type="match status" value="1"/>
</dbReference>
<evidence type="ECO:0000256" key="9">
    <source>
        <dbReference type="SAM" id="MobiDB-lite"/>
    </source>
</evidence>
<dbReference type="InterPro" id="IPR032675">
    <property type="entry name" value="LRR_dom_sf"/>
</dbReference>
<feature type="chain" id="PRO_5032691068" description="Protein kinase domain-containing protein" evidence="11">
    <location>
        <begin position="41"/>
        <end position="706"/>
    </location>
</feature>
<evidence type="ECO:0000256" key="2">
    <source>
        <dbReference type="ARBA" id="ARBA00022614"/>
    </source>
</evidence>
<protein>
    <recommendedName>
        <fullName evidence="12">Protein kinase domain-containing protein</fullName>
    </recommendedName>
</protein>
<dbReference type="GO" id="GO:0016020">
    <property type="term" value="C:membrane"/>
    <property type="evidence" value="ECO:0007669"/>
    <property type="project" value="UniProtKB-SubCell"/>
</dbReference>
<dbReference type="Pfam" id="PF00069">
    <property type="entry name" value="Pkinase"/>
    <property type="match status" value="1"/>
</dbReference>
<comment type="caution">
    <text evidence="13">The sequence shown here is derived from an EMBL/GenBank/DDBJ whole genome shotgun (WGS) entry which is preliminary data.</text>
</comment>
<evidence type="ECO:0000256" key="10">
    <source>
        <dbReference type="SAM" id="Phobius"/>
    </source>
</evidence>
<keyword evidence="6 10" id="KW-1133">Transmembrane helix</keyword>
<dbReference type="PANTHER" id="PTHR48007">
    <property type="entry name" value="LEUCINE-RICH REPEAT RECEPTOR-LIKE PROTEIN KINASE PXC1"/>
    <property type="match status" value="1"/>
</dbReference>
<evidence type="ECO:0000256" key="4">
    <source>
        <dbReference type="ARBA" id="ARBA00022729"/>
    </source>
</evidence>
<feature type="compositionally biased region" description="Basic and acidic residues" evidence="9">
    <location>
        <begin position="694"/>
        <end position="706"/>
    </location>
</feature>
<dbReference type="PROSITE" id="PS50011">
    <property type="entry name" value="PROTEIN_KINASE_DOM"/>
    <property type="match status" value="1"/>
</dbReference>
<name>A0A843UD83_COLES</name>
<dbReference type="InterPro" id="IPR013210">
    <property type="entry name" value="LRR_N_plant-typ"/>
</dbReference>
<keyword evidence="14" id="KW-1185">Reference proteome</keyword>
<keyword evidence="4 11" id="KW-0732">Signal</keyword>
<evidence type="ECO:0000313" key="13">
    <source>
        <dbReference type="EMBL" id="MQL80147.1"/>
    </source>
</evidence>
<dbReference type="InterPro" id="IPR046959">
    <property type="entry name" value="PRK1-6/SRF4-like"/>
</dbReference>
<evidence type="ECO:0000256" key="1">
    <source>
        <dbReference type="ARBA" id="ARBA00004370"/>
    </source>
</evidence>
<dbReference type="InterPro" id="IPR001611">
    <property type="entry name" value="Leu-rich_rpt"/>
</dbReference>
<keyword evidence="3 10" id="KW-0812">Transmembrane</keyword>
<keyword evidence="5" id="KW-0677">Repeat</keyword>
<keyword evidence="7 10" id="KW-0472">Membrane</keyword>
<feature type="compositionally biased region" description="Basic and acidic residues" evidence="9">
    <location>
        <begin position="646"/>
        <end position="663"/>
    </location>
</feature>
<accession>A0A843UD83</accession>
<dbReference type="Gene3D" id="3.80.10.10">
    <property type="entry name" value="Ribonuclease Inhibitor"/>
    <property type="match status" value="2"/>
</dbReference>
<evidence type="ECO:0000256" key="6">
    <source>
        <dbReference type="ARBA" id="ARBA00022989"/>
    </source>
</evidence>
<comment type="subcellular location">
    <subcellularLocation>
        <location evidence="1">Membrane</location>
    </subcellularLocation>
</comment>
<feature type="transmembrane region" description="Helical" evidence="10">
    <location>
        <begin position="286"/>
        <end position="307"/>
    </location>
</feature>
<dbReference type="Gene3D" id="1.10.510.10">
    <property type="entry name" value="Transferase(Phosphotransferase) domain 1"/>
    <property type="match status" value="1"/>
</dbReference>
<keyword evidence="2" id="KW-0433">Leucine-rich repeat</keyword>
<dbReference type="EMBL" id="NMUH01000491">
    <property type="protein sequence ID" value="MQL80147.1"/>
    <property type="molecule type" value="Genomic_DNA"/>
</dbReference>
<evidence type="ECO:0000313" key="14">
    <source>
        <dbReference type="Proteomes" id="UP000652761"/>
    </source>
</evidence>
<gene>
    <name evidence="13" type="ORF">Taro_012592</name>
</gene>
<dbReference type="SUPFAM" id="SSF56112">
    <property type="entry name" value="Protein kinase-like (PK-like)"/>
    <property type="match status" value="1"/>
</dbReference>
<feature type="region of interest" description="Disordered" evidence="9">
    <location>
        <begin position="645"/>
        <end position="706"/>
    </location>
</feature>
<dbReference type="OrthoDB" id="418615at2759"/>
<sequence length="706" mass="75185">MAPLDAHLPRPPLHHPSLFQPCVVLLLLLSYAPAPTLVVAQDGSQPKADMPTGLNDGMNLVRFKQALGSPAVLSSWMQGVNPCGDTRAPWTGVICAGGIVTGLRLGGMGLSGTINETAVEPLANIQGLRTISLANNKFSGDIPPFGVLVALKSVFLSNNHFSGAIDGDYFSDMAHLKKVWLSENAFTGKIPSSLLKLSLLMELHLEDNQFSGAIPDMDTQTLTSFNVSNNKLEGEVPAGLQRFDESAFTGNVGLCGPKTGKTSCEGAVASSPASASDGKEVESGRAVMVSVVLAMLLLALIAGLVIVKKRREDSFDTLGVENGSGDSVSVSLPRVGGSSKRSSSSTHRQHDSSRKSSISSKRSAGGGDAHGELVMVNQDKGAFALSDLMKAAAEVLGNGGLGSAYKAVMANGVAVVVKRMRDLNRMGRDGFEAEIRRLGRLRHPNILTPLAYHYRKEEKLLIFEYVEKGSLLYALHGDRGVHHAALDWPTRLRIIKGVAKGMVYLHTELASSDVPHGNLKSGNILLGPEYEPLLVDYGYLPLVNPSQASVSMFAYKSPEAVQHRQVSGKSDVYCLGVVILELLTGKFPSQYLNNGKGGTDVVEWAASAIADRREIDLIDPEIVTGTKQSVASMEQLLRIGATCVDPRPESRPDAREAARRIEEVSVEGGGDGDGTRGTDSAPSARDAVLTSRLSAREHSTEEFSMS</sequence>
<dbReference type="Pfam" id="PF08263">
    <property type="entry name" value="LRRNT_2"/>
    <property type="match status" value="1"/>
</dbReference>
<organism evidence="13 14">
    <name type="scientific">Colocasia esculenta</name>
    <name type="common">Wild taro</name>
    <name type="synonym">Arum esculentum</name>
    <dbReference type="NCBI Taxonomy" id="4460"/>
    <lineage>
        <taxon>Eukaryota</taxon>
        <taxon>Viridiplantae</taxon>
        <taxon>Streptophyta</taxon>
        <taxon>Embryophyta</taxon>
        <taxon>Tracheophyta</taxon>
        <taxon>Spermatophyta</taxon>
        <taxon>Magnoliopsida</taxon>
        <taxon>Liliopsida</taxon>
        <taxon>Araceae</taxon>
        <taxon>Aroideae</taxon>
        <taxon>Colocasieae</taxon>
        <taxon>Colocasia</taxon>
    </lineage>
</organism>
<dbReference type="Gene3D" id="3.30.200.20">
    <property type="entry name" value="Phosphorylase Kinase, domain 1"/>
    <property type="match status" value="1"/>
</dbReference>
<evidence type="ECO:0000256" key="5">
    <source>
        <dbReference type="ARBA" id="ARBA00022737"/>
    </source>
</evidence>
<evidence type="ECO:0000259" key="12">
    <source>
        <dbReference type="PROSITE" id="PS50011"/>
    </source>
</evidence>
<dbReference type="Pfam" id="PF00560">
    <property type="entry name" value="LRR_1"/>
    <property type="match status" value="1"/>
</dbReference>
<evidence type="ECO:0000256" key="3">
    <source>
        <dbReference type="ARBA" id="ARBA00022692"/>
    </source>
</evidence>
<dbReference type="InterPro" id="IPR000719">
    <property type="entry name" value="Prot_kinase_dom"/>
</dbReference>